<feature type="transmembrane region" description="Helical" evidence="1">
    <location>
        <begin position="144"/>
        <end position="170"/>
    </location>
</feature>
<keyword evidence="1" id="KW-0472">Membrane</keyword>
<evidence type="ECO:0000313" key="3">
    <source>
        <dbReference type="Proteomes" id="UP000252586"/>
    </source>
</evidence>
<feature type="transmembrane region" description="Helical" evidence="1">
    <location>
        <begin position="106"/>
        <end position="123"/>
    </location>
</feature>
<sequence length="549" mass="56583">MTATLTAGGAHRAPATTTVRGVVADFTGTGHLLRLALRRDRSVLPVWAILIGLMPVFQFLSIRDLYTTQAQLDTLAQTTAANPALRAMYGPVFSSELGSIGTWEGGAMYSVIAIAAVLTVIRHTRVEEESGRAELMASTAVGRFAGLTSALLLTWGGALLAGIVCGASLYASDLPAAGSVAFGAALAGSGALWAGVSAVAAQASAGARVARGVAFSALGAAFGLRAAGDAGNGVLSWFSPLGWSAQIRPFADERWWVLILLSGGTALTVTAAYSLLRHRDTGSGMLAERPGPARAAPTLNGPWGLATRLQRGTLLGWTFGFVLYGLLIGGTVGSIGDMLAESEELAELVTRMGGSESLEDSFIAYAVTVLAAAAAAYSVSAALRLHEEETGTRTELVLACSVGRIRYAASHLGYALLGPAVALLAAALAIGGIHGATTDDLGGQLSGTLGAALVQLPAVWVVTGLTVALLGFLPRYAPLAWGVLSTLIAVYFIGSFDLLPDWTMNLVPFNHPPKLPGAEFTATPILWLLAIAAALLTAGLFAYRRRDIG</sequence>
<feature type="transmembrane region" description="Helical" evidence="1">
    <location>
        <begin position="314"/>
        <end position="335"/>
    </location>
</feature>
<proteinExistence type="predicted"/>
<feature type="transmembrane region" description="Helical" evidence="1">
    <location>
        <begin position="362"/>
        <end position="383"/>
    </location>
</feature>
<keyword evidence="3" id="KW-1185">Reference proteome</keyword>
<feature type="transmembrane region" description="Helical" evidence="1">
    <location>
        <begin position="479"/>
        <end position="500"/>
    </location>
</feature>
<name>A0A366DUJ8_9NOCA</name>
<dbReference type="EMBL" id="QNRE01000002">
    <property type="protein sequence ID" value="RBO93771.1"/>
    <property type="molecule type" value="Genomic_DNA"/>
</dbReference>
<keyword evidence="1" id="KW-1133">Transmembrane helix</keyword>
<gene>
    <name evidence="2" type="ORF">DFR74_102188</name>
</gene>
<feature type="transmembrane region" description="Helical" evidence="1">
    <location>
        <begin position="414"/>
        <end position="437"/>
    </location>
</feature>
<dbReference type="STRING" id="1210090.GCA_001613185_00434"/>
<feature type="transmembrane region" description="Helical" evidence="1">
    <location>
        <begin position="520"/>
        <end position="543"/>
    </location>
</feature>
<organism evidence="2 3">
    <name type="scientific">Nocardia puris</name>
    <dbReference type="NCBI Taxonomy" id="208602"/>
    <lineage>
        <taxon>Bacteria</taxon>
        <taxon>Bacillati</taxon>
        <taxon>Actinomycetota</taxon>
        <taxon>Actinomycetes</taxon>
        <taxon>Mycobacteriales</taxon>
        <taxon>Nocardiaceae</taxon>
        <taxon>Nocardia</taxon>
    </lineage>
</organism>
<keyword evidence="1" id="KW-0812">Transmembrane</keyword>
<dbReference type="AlphaFoldDB" id="A0A366DUJ8"/>
<feature type="transmembrane region" description="Helical" evidence="1">
    <location>
        <begin position="449"/>
        <end position="472"/>
    </location>
</feature>
<feature type="transmembrane region" description="Helical" evidence="1">
    <location>
        <begin position="213"/>
        <end position="235"/>
    </location>
</feature>
<reference evidence="2 3" key="1">
    <citation type="submission" date="2018-06" db="EMBL/GenBank/DDBJ databases">
        <title>Genomic Encyclopedia of Type Strains, Phase IV (KMG-IV): sequencing the most valuable type-strain genomes for metagenomic binning, comparative biology and taxonomic classification.</title>
        <authorList>
            <person name="Goeker M."/>
        </authorList>
    </citation>
    <scope>NUCLEOTIDE SEQUENCE [LARGE SCALE GENOMIC DNA]</scope>
    <source>
        <strain evidence="2 3">DSM 44599</strain>
    </source>
</reference>
<feature type="transmembrane region" description="Helical" evidence="1">
    <location>
        <begin position="176"/>
        <end position="201"/>
    </location>
</feature>
<dbReference type="Proteomes" id="UP000252586">
    <property type="component" value="Unassembled WGS sequence"/>
</dbReference>
<protein>
    <submittedName>
        <fullName evidence="2">ABC-2 type transport system permease protein</fullName>
    </submittedName>
</protein>
<feature type="transmembrane region" description="Helical" evidence="1">
    <location>
        <begin position="255"/>
        <end position="276"/>
    </location>
</feature>
<feature type="transmembrane region" description="Helical" evidence="1">
    <location>
        <begin position="43"/>
        <end position="62"/>
    </location>
</feature>
<evidence type="ECO:0000313" key="2">
    <source>
        <dbReference type="EMBL" id="RBO93771.1"/>
    </source>
</evidence>
<comment type="caution">
    <text evidence="2">The sequence shown here is derived from an EMBL/GenBank/DDBJ whole genome shotgun (WGS) entry which is preliminary data.</text>
</comment>
<evidence type="ECO:0000256" key="1">
    <source>
        <dbReference type="SAM" id="Phobius"/>
    </source>
</evidence>
<accession>A0A366DUJ8</accession>
<dbReference type="RefSeq" id="WP_067502415.1">
    <property type="nucleotide sequence ID" value="NZ_QNRE01000002.1"/>
</dbReference>